<name>A0A1M6RLH8_PSETH</name>
<dbReference type="Pfam" id="PF13185">
    <property type="entry name" value="GAF_2"/>
    <property type="match status" value="1"/>
</dbReference>
<dbReference type="Pfam" id="PF13556">
    <property type="entry name" value="HTH_30"/>
    <property type="match status" value="1"/>
</dbReference>
<evidence type="ECO:0000313" key="4">
    <source>
        <dbReference type="Proteomes" id="UP000184363"/>
    </source>
</evidence>
<organism evidence="3 4">
    <name type="scientific">Pseudonocardia thermophila</name>
    <dbReference type="NCBI Taxonomy" id="1848"/>
    <lineage>
        <taxon>Bacteria</taxon>
        <taxon>Bacillati</taxon>
        <taxon>Actinomycetota</taxon>
        <taxon>Actinomycetes</taxon>
        <taxon>Pseudonocardiales</taxon>
        <taxon>Pseudonocardiaceae</taxon>
        <taxon>Pseudonocardia</taxon>
    </lineage>
</organism>
<dbReference type="OrthoDB" id="8026818at2"/>
<dbReference type="SUPFAM" id="SSF55781">
    <property type="entry name" value="GAF domain-like"/>
    <property type="match status" value="1"/>
</dbReference>
<dbReference type="PANTHER" id="PTHR33744">
    <property type="entry name" value="CARBOHYDRATE DIACID REGULATOR"/>
    <property type="match status" value="1"/>
</dbReference>
<dbReference type="InterPro" id="IPR051448">
    <property type="entry name" value="CdaR-like_regulators"/>
</dbReference>
<evidence type="ECO:0000259" key="2">
    <source>
        <dbReference type="SMART" id="SM00065"/>
    </source>
</evidence>
<gene>
    <name evidence="3" type="ORF">SAMN05443637_10554</name>
</gene>
<accession>A0A1M6RLH8</accession>
<comment type="similarity">
    <text evidence="1">Belongs to the CdaR family.</text>
</comment>
<reference evidence="3 4" key="1">
    <citation type="submission" date="2016-11" db="EMBL/GenBank/DDBJ databases">
        <authorList>
            <person name="Jaros S."/>
            <person name="Januszkiewicz K."/>
            <person name="Wedrychowicz H."/>
        </authorList>
    </citation>
    <scope>NUCLEOTIDE SEQUENCE [LARGE SCALE GENOMIC DNA]</scope>
    <source>
        <strain evidence="3 4">DSM 43832</strain>
    </source>
</reference>
<dbReference type="AlphaFoldDB" id="A0A1M6RLH8"/>
<dbReference type="InterPro" id="IPR025736">
    <property type="entry name" value="PucR_C-HTH_dom"/>
</dbReference>
<dbReference type="InterPro" id="IPR003018">
    <property type="entry name" value="GAF"/>
</dbReference>
<protein>
    <submittedName>
        <fullName evidence="3">DNA-binding transcriptional regulator, PucR family</fullName>
    </submittedName>
</protein>
<dbReference type="GO" id="GO:0003677">
    <property type="term" value="F:DNA binding"/>
    <property type="evidence" value="ECO:0007669"/>
    <property type="project" value="UniProtKB-KW"/>
</dbReference>
<dbReference type="STRING" id="1848.SAMN05443637_10554"/>
<dbReference type="InterPro" id="IPR029016">
    <property type="entry name" value="GAF-like_dom_sf"/>
</dbReference>
<dbReference type="Gene3D" id="3.30.450.40">
    <property type="match status" value="1"/>
</dbReference>
<feature type="domain" description="GAF" evidence="2">
    <location>
        <begin position="80"/>
        <end position="231"/>
    </location>
</feature>
<dbReference type="RefSeq" id="WP_084754587.1">
    <property type="nucleotide sequence ID" value="NZ_CALGVN010000013.1"/>
</dbReference>
<dbReference type="InterPro" id="IPR041522">
    <property type="entry name" value="CdaR_GGDEF"/>
</dbReference>
<sequence>MSLTADTTSGILARVLDLLAREAPPERFAELAREVGPHPLLDQVLTDAARVRTLLEQRARREREAQVLYATARDLTSLRGSDDVLTAIVDRARDLLGCASAYIALIDAETGDAYMRVTSGTRTRALDSVRQPPGYGVGGYVIQTGQPLATANYHADPRIRHDPAVSAAVRADGIVSIAGVPMKLGTRVVGALFAADRYERVFDQAEIALLGSLAAHASVVIENARLFDQIRESSAELRAANVRLRRQQLALERAGRAHELLMPMALTRVGMPEFARTLADVLEGTVVVTVGPAAVLASATAPGAPSPEDLLGGRTGPDVTVRTVPVQAGQETFGQLMFARPGDLGDPEVRTLERAAQTAALLLLMERRTAMVAQELRTELVEDLLATPAPDRAALRRRARLLDAPLDLDRPLAVVVLTAEGVGRSALIDAASDFAAARRGIAAEHDGRIVVLLPDTDPGAAARAAAAELDRATGGAVTAGAAGPAPAPEAVRDAHRDAARCHRLLVALGRRGGVDVAALGVIGMVLEEVTADQVHQLLDRTLGPLLHYDRTHDAHLVRTVECYFACGQNPPTTARHLGVHVNTVYQRLERVDHILGGRAWRDPRGALDVQMALQFHRLVTGDPEHGCPHDTTSRA</sequence>
<dbReference type="Proteomes" id="UP000184363">
    <property type="component" value="Unassembled WGS sequence"/>
</dbReference>
<keyword evidence="3" id="KW-0238">DNA-binding</keyword>
<evidence type="ECO:0000313" key="3">
    <source>
        <dbReference type="EMBL" id="SHK33270.1"/>
    </source>
</evidence>
<dbReference type="PANTHER" id="PTHR33744:SF1">
    <property type="entry name" value="DNA-BINDING TRANSCRIPTIONAL ACTIVATOR ADER"/>
    <property type="match status" value="1"/>
</dbReference>
<dbReference type="Gene3D" id="1.10.10.2840">
    <property type="entry name" value="PucR C-terminal helix-turn-helix domain"/>
    <property type="match status" value="1"/>
</dbReference>
<keyword evidence="4" id="KW-1185">Reference proteome</keyword>
<dbReference type="InterPro" id="IPR042070">
    <property type="entry name" value="PucR_C-HTH_sf"/>
</dbReference>
<dbReference type="SMART" id="SM00065">
    <property type="entry name" value="GAF"/>
    <property type="match status" value="1"/>
</dbReference>
<dbReference type="EMBL" id="FRAP01000005">
    <property type="protein sequence ID" value="SHK33270.1"/>
    <property type="molecule type" value="Genomic_DNA"/>
</dbReference>
<dbReference type="Pfam" id="PF17853">
    <property type="entry name" value="GGDEF_2"/>
    <property type="match status" value="1"/>
</dbReference>
<evidence type="ECO:0000256" key="1">
    <source>
        <dbReference type="ARBA" id="ARBA00006754"/>
    </source>
</evidence>
<proteinExistence type="inferred from homology"/>